<evidence type="ECO:0000313" key="16">
    <source>
        <dbReference type="EMBL" id="QDA36432.1"/>
    </source>
</evidence>
<dbReference type="Gene3D" id="3.30.450.20">
    <property type="entry name" value="PAS domain"/>
    <property type="match status" value="5"/>
</dbReference>
<geneLocation type="plasmid" evidence="16 17">
    <name>unnamed4</name>
</geneLocation>
<dbReference type="SUPFAM" id="SSF55781">
    <property type="entry name" value="GAF domain-like"/>
    <property type="match status" value="2"/>
</dbReference>
<evidence type="ECO:0000256" key="6">
    <source>
        <dbReference type="ARBA" id="ARBA00022630"/>
    </source>
</evidence>
<evidence type="ECO:0000256" key="5">
    <source>
        <dbReference type="ARBA" id="ARBA00022606"/>
    </source>
</evidence>
<dbReference type="PANTHER" id="PTHR43304">
    <property type="entry name" value="PHYTOCHROME-LIKE PROTEIN CPH1"/>
    <property type="match status" value="1"/>
</dbReference>
<reference evidence="17" key="1">
    <citation type="submission" date="2019-05" db="EMBL/GenBank/DDBJ databases">
        <title>Tamlana fucoidanivorans sp. nov., isolated from the surface of algae collected from Fujian province in China.</title>
        <authorList>
            <person name="Li J."/>
        </authorList>
    </citation>
    <scope>NUCLEOTIDE SEQUENCE [LARGE SCALE GENOMIC DNA]</scope>
    <source>
        <strain evidence="17">2251</strain>
        <plasmid evidence="17">unnamed4</plasmid>
    </source>
</reference>
<dbReference type="GO" id="GO:0005524">
    <property type="term" value="F:ATP binding"/>
    <property type="evidence" value="ECO:0007669"/>
    <property type="project" value="UniProtKB-KW"/>
</dbReference>
<dbReference type="Pfam" id="PF13185">
    <property type="entry name" value="GAF_2"/>
    <property type="match status" value="1"/>
</dbReference>
<dbReference type="SMART" id="SM00086">
    <property type="entry name" value="PAC"/>
    <property type="match status" value="4"/>
</dbReference>
<feature type="domain" description="PAC" evidence="15">
    <location>
        <begin position="950"/>
        <end position="1003"/>
    </location>
</feature>
<dbReference type="InterPro" id="IPR000700">
    <property type="entry name" value="PAS-assoc_C"/>
</dbReference>
<evidence type="ECO:0000256" key="10">
    <source>
        <dbReference type="ARBA" id="ARBA00022777"/>
    </source>
</evidence>
<dbReference type="EC" id="2.7.13.3" evidence="2"/>
<dbReference type="InterPro" id="IPR035965">
    <property type="entry name" value="PAS-like_dom_sf"/>
</dbReference>
<evidence type="ECO:0000256" key="4">
    <source>
        <dbReference type="ARBA" id="ARBA00022553"/>
    </source>
</evidence>
<comment type="catalytic activity">
    <reaction evidence="1">
        <text>ATP + protein L-histidine = ADP + protein N-phospho-L-histidine.</text>
        <dbReference type="EC" id="2.7.13.3"/>
    </reaction>
</comment>
<feature type="domain" description="PAS" evidence="14">
    <location>
        <begin position="751"/>
        <end position="824"/>
    </location>
</feature>
<dbReference type="KEGG" id="plia:E4191_20200"/>
<dbReference type="InterPro" id="IPR052162">
    <property type="entry name" value="Sensor_kinase/Photoreceptor"/>
</dbReference>
<feature type="domain" description="PAS" evidence="14">
    <location>
        <begin position="620"/>
        <end position="695"/>
    </location>
</feature>
<keyword evidence="3" id="KW-0600">Photoreceptor protein</keyword>
<feature type="domain" description="PAC" evidence="15">
    <location>
        <begin position="388"/>
        <end position="440"/>
    </location>
</feature>
<dbReference type="EMBL" id="CP040763">
    <property type="protein sequence ID" value="QDA36432.1"/>
    <property type="molecule type" value="Genomic_DNA"/>
</dbReference>
<feature type="domain" description="PAC" evidence="15">
    <location>
        <begin position="697"/>
        <end position="750"/>
    </location>
</feature>
<dbReference type="InterPro" id="IPR013655">
    <property type="entry name" value="PAS_fold_3"/>
</dbReference>
<evidence type="ECO:0000256" key="8">
    <source>
        <dbReference type="ARBA" id="ARBA00022679"/>
    </source>
</evidence>
<keyword evidence="8" id="KW-0808">Transferase</keyword>
<dbReference type="InterPro" id="IPR013767">
    <property type="entry name" value="PAS_fold"/>
</dbReference>
<accession>A0A4Y5SSF8</accession>
<evidence type="ECO:0000256" key="3">
    <source>
        <dbReference type="ARBA" id="ARBA00022543"/>
    </source>
</evidence>
<keyword evidence="10" id="KW-0418">Kinase</keyword>
<keyword evidence="12" id="KW-0157">Chromophore</keyword>
<dbReference type="InterPro" id="IPR000014">
    <property type="entry name" value="PAS"/>
</dbReference>
<dbReference type="InterPro" id="IPR011102">
    <property type="entry name" value="Sig_transdc_His_kinase_HWE"/>
</dbReference>
<dbReference type="PROSITE" id="PS50113">
    <property type="entry name" value="PAC"/>
    <property type="match status" value="5"/>
</dbReference>
<dbReference type="Pfam" id="PF00989">
    <property type="entry name" value="PAS"/>
    <property type="match status" value="1"/>
</dbReference>
<dbReference type="SUPFAM" id="SSF55785">
    <property type="entry name" value="PYP-like sensor domain (PAS domain)"/>
    <property type="match status" value="5"/>
</dbReference>
<evidence type="ECO:0000256" key="7">
    <source>
        <dbReference type="ARBA" id="ARBA00022643"/>
    </source>
</evidence>
<dbReference type="InterPro" id="IPR003018">
    <property type="entry name" value="GAF"/>
</dbReference>
<dbReference type="PANTHER" id="PTHR43304:SF1">
    <property type="entry name" value="PAC DOMAIN-CONTAINING PROTEIN"/>
    <property type="match status" value="1"/>
</dbReference>
<dbReference type="GO" id="GO:0006355">
    <property type="term" value="P:regulation of DNA-templated transcription"/>
    <property type="evidence" value="ECO:0007669"/>
    <property type="project" value="InterPro"/>
</dbReference>
<evidence type="ECO:0000259" key="15">
    <source>
        <dbReference type="PROSITE" id="PS50113"/>
    </source>
</evidence>
<dbReference type="CDD" id="cd00130">
    <property type="entry name" value="PAS"/>
    <property type="match status" value="5"/>
</dbReference>
<dbReference type="GO" id="GO:0009881">
    <property type="term" value="F:photoreceptor activity"/>
    <property type="evidence" value="ECO:0007669"/>
    <property type="project" value="UniProtKB-KW"/>
</dbReference>
<dbReference type="Pfam" id="PF08447">
    <property type="entry name" value="PAS_3"/>
    <property type="match status" value="4"/>
</dbReference>
<dbReference type="Proteomes" id="UP000296374">
    <property type="component" value="Plasmid unnamed4"/>
</dbReference>
<dbReference type="FunFam" id="3.30.450.20:FF:000099">
    <property type="entry name" value="Sensory box sensor histidine kinase"/>
    <property type="match status" value="1"/>
</dbReference>
<feature type="domain" description="PAC" evidence="15">
    <location>
        <begin position="825"/>
        <end position="877"/>
    </location>
</feature>
<name>A0A4Y5SSF8_9RHOB</name>
<keyword evidence="4" id="KW-0597">Phosphoprotein</keyword>
<evidence type="ECO:0000256" key="2">
    <source>
        <dbReference type="ARBA" id="ARBA00012438"/>
    </source>
</evidence>
<evidence type="ECO:0000256" key="9">
    <source>
        <dbReference type="ARBA" id="ARBA00022741"/>
    </source>
</evidence>
<evidence type="ECO:0000256" key="13">
    <source>
        <dbReference type="ARBA" id="ARBA00023170"/>
    </source>
</evidence>
<dbReference type="Gene3D" id="3.30.450.40">
    <property type="match status" value="2"/>
</dbReference>
<keyword evidence="16" id="KW-0614">Plasmid</keyword>
<dbReference type="SMART" id="SM00065">
    <property type="entry name" value="GAF"/>
    <property type="match status" value="1"/>
</dbReference>
<keyword evidence="11" id="KW-0067">ATP-binding</keyword>
<evidence type="ECO:0000313" key="17">
    <source>
        <dbReference type="Proteomes" id="UP000296374"/>
    </source>
</evidence>
<dbReference type="AlphaFoldDB" id="A0A4Y5SSF8"/>
<keyword evidence="6" id="KW-0285">Flavoprotein</keyword>
<dbReference type="Gene3D" id="3.30.565.10">
    <property type="entry name" value="Histidine kinase-like ATPase, C-terminal domain"/>
    <property type="match status" value="1"/>
</dbReference>
<organism evidence="16 17">
    <name type="scientific">Paracoccus liaowanqingii</name>
    <dbReference type="NCBI Taxonomy" id="2560053"/>
    <lineage>
        <taxon>Bacteria</taxon>
        <taxon>Pseudomonadati</taxon>
        <taxon>Pseudomonadota</taxon>
        <taxon>Alphaproteobacteria</taxon>
        <taxon>Rhodobacterales</taxon>
        <taxon>Paracoccaceae</taxon>
        <taxon>Paracoccus</taxon>
    </lineage>
</organism>
<dbReference type="PROSITE" id="PS50112">
    <property type="entry name" value="PAS"/>
    <property type="match status" value="3"/>
</dbReference>
<dbReference type="InterPro" id="IPR001610">
    <property type="entry name" value="PAC"/>
</dbReference>
<evidence type="ECO:0000256" key="12">
    <source>
        <dbReference type="ARBA" id="ARBA00022991"/>
    </source>
</evidence>
<keyword evidence="13" id="KW-0675">Receptor</keyword>
<dbReference type="GO" id="GO:0004673">
    <property type="term" value="F:protein histidine kinase activity"/>
    <property type="evidence" value="ECO:0007669"/>
    <property type="project" value="UniProtKB-EC"/>
</dbReference>
<evidence type="ECO:0000256" key="1">
    <source>
        <dbReference type="ARBA" id="ARBA00000085"/>
    </source>
</evidence>
<proteinExistence type="predicted"/>
<sequence>MTGNPVTPGFADIVITGALDQRPSRKPDYKAETLALAALSDALSDGPAGVLHQLSRTVLRLTGAGSAGITLQEPAGMGLRWIAAAGLWAPHLDGTMPPPDGACADRLARDPVLLIGAPQRAFPTLPPGPAEALLAPFAVGGAQVGLVWAFRHGAGVGFEAEDARLLKSLARFAALVRHMALALTSAEQRRVISDERLTALARASSDVFYSMSADMSELRALVGGDFIPDTVSPSIDWLRDYLPPEDHPVALLAINEAIARKGIFQLEHRVRQLDGSIGWAQSRAVPILDAQGEILEWFGAASDVTLRKQAEDRLRDSEALFRAFALARSDAIYRMSPDWSQMRQLEGKAFLPDTSAPGGTWLDRYIHPDDQPHVYAAIAQAIAAKAVFELEHRVIRRDGSLGWTRSRAVPVLDDAGRITEWLGSASDITAARQAAQAQAEAEAALRASEERQAFLFRLSDALRTVVDPVGIMVATSALVGEHLGVGRCGYGQLDETGQLFTVKGDWTDGVMASHAGTCRVGDFGAAALAMYRRGEALIIEDTRLDPRLQGLAAIYEGLGGMRSGIAVPLVRDGRWIACFYVQQSAPRHWTAEDRILITEVAERTWSAVEHARAQEAMRDSEARFRQFAEVSPDVIWVRNIRSRQVEYVSPAFAEVYGAQLDSFVQDSTLQTWLGLVHPEDRARTLANVARVEAGEQVTHEFRIRHGRDGGTRWIRDTDFPLTDREGRVQRIAGIGHDITVQKRSLADLREREERLALIVENARDYAIFTTDPEGVITDWWEGAEAVFGWSRAEAVGMDARVLFTAEDRDRGAPDTEMRLALTTGRAPEVRWHLRKDGSRVFIEGALTRLGTEAAATGFLKIGQDMTDRHRAADALQASKARLKSLVEGIPQLVWRACDKGLWTWVSAQWLDFTGQSPEDSFGSGWYAVVHPDDHAEVRRAWDAATKSGLLDVEYRIRRASDGAWIWHHSRSVPVRNEAGRIGEWLGTSTDVQALKELQEGQEVLVAELQHRTRNLIAVIRAISDKTARGSDGVADFRARFHDRLAALSRVQGLLSRLADPDRVTFDELIRAELAAMCGECERLTLRGPPGIRLRSSTVQTLAMALHELATNAVKYGALGQPQGRLDVRWSLDPSGEGARPWLHIDWRETGVTMPPPGTPPAHPGQGRELIERALPYQLNARTYYDLGPEGVHCTISLPVSASAGPGEPHA</sequence>
<protein>
    <recommendedName>
        <fullName evidence="2">histidine kinase</fullName>
        <ecNumber evidence="2">2.7.13.3</ecNumber>
    </recommendedName>
</protein>
<dbReference type="Pfam" id="PF07536">
    <property type="entry name" value="HWE_HK"/>
    <property type="match status" value="1"/>
</dbReference>
<keyword evidence="9" id="KW-0547">Nucleotide-binding</keyword>
<keyword evidence="5" id="KW-0716">Sensory transduction</keyword>
<feature type="domain" description="PAC" evidence="15">
    <location>
        <begin position="264"/>
        <end position="316"/>
    </location>
</feature>
<dbReference type="InterPro" id="IPR036890">
    <property type="entry name" value="HATPase_C_sf"/>
</dbReference>
<dbReference type="InterPro" id="IPR029016">
    <property type="entry name" value="GAF-like_dom_sf"/>
</dbReference>
<gene>
    <name evidence="16" type="ORF">E4191_20200</name>
</gene>
<feature type="domain" description="PAS" evidence="14">
    <location>
        <begin position="878"/>
        <end position="948"/>
    </location>
</feature>
<dbReference type="SMART" id="SM00091">
    <property type="entry name" value="PAS"/>
    <property type="match status" value="3"/>
</dbReference>
<evidence type="ECO:0000256" key="11">
    <source>
        <dbReference type="ARBA" id="ARBA00022840"/>
    </source>
</evidence>
<keyword evidence="7" id="KW-0288">FMN</keyword>
<dbReference type="NCBIfam" id="TIGR00229">
    <property type="entry name" value="sensory_box"/>
    <property type="match status" value="5"/>
</dbReference>
<dbReference type="RefSeq" id="WP_139616177.1">
    <property type="nucleotide sequence ID" value="NZ_CP040763.1"/>
</dbReference>
<evidence type="ECO:0000259" key="14">
    <source>
        <dbReference type="PROSITE" id="PS50112"/>
    </source>
</evidence>
<dbReference type="SMART" id="SM00911">
    <property type="entry name" value="HWE_HK"/>
    <property type="match status" value="1"/>
</dbReference>